<dbReference type="EMBL" id="JADCUA010000035">
    <property type="protein sequence ID" value="KAH9829806.1"/>
    <property type="molecule type" value="Genomic_DNA"/>
</dbReference>
<accession>A0ABQ8JZM9</accession>
<comment type="caution">
    <text evidence="1">The sequence shown here is derived from an EMBL/GenBank/DDBJ whole genome shotgun (WGS) entry which is preliminary data.</text>
</comment>
<dbReference type="GeneID" id="72009870"/>
<dbReference type="Proteomes" id="UP000814176">
    <property type="component" value="Unassembled WGS sequence"/>
</dbReference>
<organism evidence="1 2">
    <name type="scientific">Rhodofomes roseus</name>
    <dbReference type="NCBI Taxonomy" id="34475"/>
    <lineage>
        <taxon>Eukaryota</taxon>
        <taxon>Fungi</taxon>
        <taxon>Dikarya</taxon>
        <taxon>Basidiomycota</taxon>
        <taxon>Agaricomycotina</taxon>
        <taxon>Agaricomycetes</taxon>
        <taxon>Polyporales</taxon>
        <taxon>Rhodofomes</taxon>
    </lineage>
</organism>
<protein>
    <submittedName>
        <fullName evidence="1">Uncharacterized protein</fullName>
    </submittedName>
</protein>
<evidence type="ECO:0000313" key="1">
    <source>
        <dbReference type="EMBL" id="KAH9829806.1"/>
    </source>
</evidence>
<gene>
    <name evidence="1" type="ORF">C8Q71DRAFT_911625</name>
</gene>
<sequence>MDHAVDDIASNLTSFEKAFYGASATFKNLLTMNQKMRALHGDAPDPAFTLQGQHNRAAPSNMPTSLHLQLEQSHILDLDYDGAPSGFATSLLRIDGSAHGVGISVRPEASRNRTGIDPQIRERFQDPERDEDVCRIADSQATIRNTPLGGFGLVLANAALDLPEDVTSWTNRDVHLIYAQLLVTLQYVALGGSLVICLPTRPLSWVVDIIAILRQAFDELHITAANLAPDDQARRPLAYVVCHRCGASDGTKRIHISRLQTAIQSLRRTSVSSGPLAPCLSGVPENDILVRQKEFVLKLFGPVWKGQHDAVYKQYLALIGRGHGDH</sequence>
<dbReference type="Gene3D" id="3.40.50.12760">
    <property type="match status" value="1"/>
</dbReference>
<evidence type="ECO:0000313" key="2">
    <source>
        <dbReference type="Proteomes" id="UP000814176"/>
    </source>
</evidence>
<dbReference type="RefSeq" id="XP_047773169.1">
    <property type="nucleotide sequence ID" value="XM_047929138.1"/>
</dbReference>
<keyword evidence="2" id="KW-1185">Reference proteome</keyword>
<reference evidence="1 2" key="1">
    <citation type="journal article" date="2021" name="Environ. Microbiol.">
        <title>Gene family expansions and transcriptome signatures uncover fungal adaptations to wood decay.</title>
        <authorList>
            <person name="Hage H."/>
            <person name="Miyauchi S."/>
            <person name="Viragh M."/>
            <person name="Drula E."/>
            <person name="Min B."/>
            <person name="Chaduli D."/>
            <person name="Navarro D."/>
            <person name="Favel A."/>
            <person name="Norest M."/>
            <person name="Lesage-Meessen L."/>
            <person name="Balint B."/>
            <person name="Merenyi Z."/>
            <person name="de Eugenio L."/>
            <person name="Morin E."/>
            <person name="Martinez A.T."/>
            <person name="Baldrian P."/>
            <person name="Stursova M."/>
            <person name="Martinez M.J."/>
            <person name="Novotny C."/>
            <person name="Magnuson J.K."/>
            <person name="Spatafora J.W."/>
            <person name="Maurice S."/>
            <person name="Pangilinan J."/>
            <person name="Andreopoulos W."/>
            <person name="LaButti K."/>
            <person name="Hundley H."/>
            <person name="Na H."/>
            <person name="Kuo A."/>
            <person name="Barry K."/>
            <person name="Lipzen A."/>
            <person name="Henrissat B."/>
            <person name="Riley R."/>
            <person name="Ahrendt S."/>
            <person name="Nagy L.G."/>
            <person name="Grigoriev I.V."/>
            <person name="Martin F."/>
            <person name="Rosso M.N."/>
        </authorList>
    </citation>
    <scope>NUCLEOTIDE SEQUENCE [LARGE SCALE GENOMIC DNA]</scope>
    <source>
        <strain evidence="1 2">CIRM-BRFM 1785</strain>
    </source>
</reference>
<name>A0ABQ8JZM9_9APHY</name>
<proteinExistence type="predicted"/>